<keyword evidence="3" id="KW-0378">Hydrolase</keyword>
<evidence type="ECO:0000256" key="3">
    <source>
        <dbReference type="ARBA" id="ARBA00022801"/>
    </source>
</evidence>
<evidence type="ECO:0000256" key="4">
    <source>
        <dbReference type="ARBA" id="ARBA00023080"/>
    </source>
</evidence>
<dbReference type="EC" id="3.6.1.23" evidence="2"/>
<proteinExistence type="inferred from homology"/>
<protein>
    <recommendedName>
        <fullName evidence="2">dUTP diphosphatase</fullName>
        <ecNumber evidence="2">3.6.1.23</ecNumber>
    </recommendedName>
</protein>
<dbReference type="GO" id="GO:0046081">
    <property type="term" value="P:dUTP catabolic process"/>
    <property type="evidence" value="ECO:0007669"/>
    <property type="project" value="InterPro"/>
</dbReference>
<dbReference type="Gene3D" id="2.70.40.10">
    <property type="match status" value="1"/>
</dbReference>
<evidence type="ECO:0000313" key="6">
    <source>
        <dbReference type="EMBL" id="AGR47031.1"/>
    </source>
</evidence>
<dbReference type="GO" id="GO:0004170">
    <property type="term" value="F:dUTP diphosphatase activity"/>
    <property type="evidence" value="ECO:0007669"/>
    <property type="project" value="UniProtKB-EC"/>
</dbReference>
<keyword evidence="4" id="KW-0546">Nucleotide metabolism</keyword>
<sequence length="198" mass="22209">MDRLTNLEKTVLDLESALRQTQQEFTSFKDMMLGQPELPYFSDIPGYQLKYHHDGDAGIDLPIFDERLLDGEFSTEGFVDIHPGCSYTLKTGIHMAIPQSHYGMLDTRSGTSKLKMTLLCRTIDEPFRGNIRLALHNVGTETVRVANYDELAQMVIKRYTKVAPKGFATYGEFLEYAGNTARGQEGFGSKERNLGGGN</sequence>
<dbReference type="GO" id="GO:0006226">
    <property type="term" value="P:dUMP biosynthetic process"/>
    <property type="evidence" value="ECO:0007669"/>
    <property type="project" value="InterPro"/>
</dbReference>
<dbReference type="KEGG" id="vg:26642480"/>
<dbReference type="PANTHER" id="PTHR11241:SF0">
    <property type="entry name" value="DEOXYURIDINE 5'-TRIPHOSPHATE NUCLEOTIDOHYDROLASE"/>
    <property type="match status" value="1"/>
</dbReference>
<reference evidence="6 7" key="1">
    <citation type="journal article" date="2014" name="Genome Announc.">
        <title>Genome Sequences of Three Novel Bacillus cereus Bacteriophages.</title>
        <authorList>
            <person name="Grose J.H."/>
            <person name="Jensen J.D."/>
            <person name="Merrill B.D."/>
            <person name="Fisher J.N."/>
            <person name="Burnett S.H."/>
            <person name="Breakwell D.P."/>
        </authorList>
    </citation>
    <scope>NUCLEOTIDE SEQUENCE [LARGE SCALE GENOMIC DNA]</scope>
</reference>
<dbReference type="PANTHER" id="PTHR11241">
    <property type="entry name" value="DEOXYURIDINE 5'-TRIPHOSPHATE NUCLEOTIDOHYDROLASE"/>
    <property type="match status" value="1"/>
</dbReference>
<comment type="similarity">
    <text evidence="1">Belongs to the dUTPase family.</text>
</comment>
<dbReference type="InterPro" id="IPR036157">
    <property type="entry name" value="dUTPase-like_sf"/>
</dbReference>
<dbReference type="InterPro" id="IPR008181">
    <property type="entry name" value="dUTPase"/>
</dbReference>
<dbReference type="CDD" id="cd07557">
    <property type="entry name" value="trimeric_dUTPase"/>
    <property type="match status" value="1"/>
</dbReference>
<evidence type="ECO:0000259" key="5">
    <source>
        <dbReference type="Pfam" id="PF00692"/>
    </source>
</evidence>
<accession>S5M558</accession>
<keyword evidence="7" id="KW-1185">Reference proteome</keyword>
<evidence type="ECO:0000256" key="1">
    <source>
        <dbReference type="ARBA" id="ARBA00006581"/>
    </source>
</evidence>
<dbReference type="RefSeq" id="YP_009216132.1">
    <property type="nucleotide sequence ID" value="NC_028983.1"/>
</dbReference>
<dbReference type="EMBL" id="KC595513">
    <property type="protein sequence ID" value="AGR47031.1"/>
    <property type="molecule type" value="Genomic_DNA"/>
</dbReference>
<dbReference type="Pfam" id="PF00692">
    <property type="entry name" value="dUTPase"/>
    <property type="match status" value="1"/>
</dbReference>
<dbReference type="GeneID" id="26642480"/>
<dbReference type="GO" id="GO:0000287">
    <property type="term" value="F:magnesium ion binding"/>
    <property type="evidence" value="ECO:0007669"/>
    <property type="project" value="InterPro"/>
</dbReference>
<dbReference type="InterPro" id="IPR033704">
    <property type="entry name" value="dUTPase_trimeric"/>
</dbReference>
<feature type="domain" description="dUTPase-like" evidence="5">
    <location>
        <begin position="81"/>
        <end position="189"/>
    </location>
</feature>
<gene>
    <name evidence="6" type="ORF">SHANETTE_137</name>
</gene>
<dbReference type="Proteomes" id="UP000015093">
    <property type="component" value="Segment"/>
</dbReference>
<dbReference type="InterPro" id="IPR029054">
    <property type="entry name" value="dUTPase-like"/>
</dbReference>
<evidence type="ECO:0000313" key="7">
    <source>
        <dbReference type="Proteomes" id="UP000015093"/>
    </source>
</evidence>
<organism evidence="6 7">
    <name type="scientific">Bacillus phage Shanette</name>
    <dbReference type="NCBI Taxonomy" id="1296656"/>
    <lineage>
        <taxon>Viruses</taxon>
        <taxon>Duplodnaviria</taxon>
        <taxon>Heunggongvirae</taxon>
        <taxon>Uroviricota</taxon>
        <taxon>Caudoviricetes</taxon>
        <taxon>Herelleviridae</taxon>
        <taxon>Spounavirinae</taxon>
        <taxon>Siminovitchvirus</taxon>
        <taxon>Siminovitchvirus shanette</taxon>
    </lineage>
</organism>
<evidence type="ECO:0000256" key="2">
    <source>
        <dbReference type="ARBA" id="ARBA00012379"/>
    </source>
</evidence>
<name>S5M558_9CAUD</name>
<dbReference type="SUPFAM" id="SSF51283">
    <property type="entry name" value="dUTPase-like"/>
    <property type="match status" value="1"/>
</dbReference>